<feature type="coiled-coil region" evidence="3">
    <location>
        <begin position="40"/>
        <end position="98"/>
    </location>
</feature>
<keyword evidence="1 3" id="KW-0175">Coiled coil</keyword>
<evidence type="ECO:0000313" key="6">
    <source>
        <dbReference type="EMBL" id="CAB4620405.1"/>
    </source>
</evidence>
<sequence length="392" mass="43054">MNLILPPLALIIGLAIGYFAANASVKSKVKAALFDQSAEIQNLTNQLNQTLGSKNTLQVELDATKAKLQELPSTNATIEELAKKVKELEDASTSLTNLMGKDSAFQSQIASITQSTTELSRTLSNSQKRGSIGEAQLEQLFKQAGLFPGTHYETQFTMEIEGKALRPDVKIELMDGNIVYIDAKFPFANFSKALQSTDPLQRAALMKEHAADLLAHAKKLGAKNYSTSDGSLPYVILFAPIENLLYEALEADPDLINKMSRENVTIATPATMMALLHTIHHLFNRTAFAQNLKLFDKLATQIVSQVQVINRKLVTLADKFESSEEALNDLIKSTAGRLTKPANEMIKLGARTGSLEKEIDPAMPVHVEMKLPKVIEFGQELELESLEELGED</sequence>
<proteinExistence type="predicted"/>
<protein>
    <submittedName>
        <fullName evidence="4">Unannotated protein</fullName>
    </submittedName>
</protein>
<dbReference type="EMBL" id="CAEZYL010000110">
    <property type="protein sequence ID" value="CAB4731374.1"/>
    <property type="molecule type" value="Genomic_DNA"/>
</dbReference>
<dbReference type="EMBL" id="CAFBPI010000120">
    <property type="protein sequence ID" value="CAB5025111.1"/>
    <property type="molecule type" value="Genomic_DNA"/>
</dbReference>
<dbReference type="EMBL" id="CAEZUY010000128">
    <property type="protein sequence ID" value="CAB4620405.1"/>
    <property type="molecule type" value="Genomic_DNA"/>
</dbReference>
<evidence type="ECO:0000256" key="3">
    <source>
        <dbReference type="SAM" id="Coils"/>
    </source>
</evidence>
<reference evidence="4" key="1">
    <citation type="submission" date="2020-05" db="EMBL/GenBank/DDBJ databases">
        <authorList>
            <person name="Chiriac C."/>
            <person name="Salcher M."/>
            <person name="Ghai R."/>
            <person name="Kavagutti S V."/>
        </authorList>
    </citation>
    <scope>NUCLEOTIDE SEQUENCE</scope>
</reference>
<evidence type="ECO:0000256" key="2">
    <source>
        <dbReference type="ARBA" id="ARBA00023172"/>
    </source>
</evidence>
<evidence type="ECO:0000313" key="7">
    <source>
        <dbReference type="EMBL" id="CAB4731374.1"/>
    </source>
</evidence>
<evidence type="ECO:0000313" key="8">
    <source>
        <dbReference type="EMBL" id="CAB4960570.1"/>
    </source>
</evidence>
<evidence type="ECO:0000313" key="9">
    <source>
        <dbReference type="EMBL" id="CAB5025111.1"/>
    </source>
</evidence>
<name>A0A6J6BUQ5_9ZZZZ</name>
<dbReference type="EMBL" id="CAEZUD010000107">
    <property type="protein sequence ID" value="CAB4600520.1"/>
    <property type="molecule type" value="Genomic_DNA"/>
</dbReference>
<dbReference type="EMBL" id="CAFBNS010000072">
    <property type="protein sequence ID" value="CAB4960570.1"/>
    <property type="molecule type" value="Genomic_DNA"/>
</dbReference>
<accession>A0A6J6BUQ5</accession>
<evidence type="ECO:0000313" key="4">
    <source>
        <dbReference type="EMBL" id="CAB4542505.1"/>
    </source>
</evidence>
<evidence type="ECO:0000256" key="1">
    <source>
        <dbReference type="ARBA" id="ARBA00023054"/>
    </source>
</evidence>
<keyword evidence="2" id="KW-0233">DNA recombination</keyword>
<dbReference type="EMBL" id="CAEZSC010000091">
    <property type="protein sequence ID" value="CAB4542505.1"/>
    <property type="molecule type" value="Genomic_DNA"/>
</dbReference>
<dbReference type="InterPro" id="IPR003798">
    <property type="entry name" value="DNA_recombination_RmuC"/>
</dbReference>
<dbReference type="PANTHER" id="PTHR30563:SF0">
    <property type="entry name" value="DNA RECOMBINATION PROTEIN RMUC"/>
    <property type="match status" value="1"/>
</dbReference>
<evidence type="ECO:0000313" key="5">
    <source>
        <dbReference type="EMBL" id="CAB4600520.1"/>
    </source>
</evidence>
<dbReference type="AlphaFoldDB" id="A0A6J6BUQ5"/>
<dbReference type="PANTHER" id="PTHR30563">
    <property type="entry name" value="DNA RECOMBINATION PROTEIN RMUC"/>
    <property type="match status" value="1"/>
</dbReference>
<dbReference type="GO" id="GO:0006310">
    <property type="term" value="P:DNA recombination"/>
    <property type="evidence" value="ECO:0007669"/>
    <property type="project" value="UniProtKB-KW"/>
</dbReference>
<dbReference type="Pfam" id="PF02646">
    <property type="entry name" value="RmuC"/>
    <property type="match status" value="1"/>
</dbReference>
<organism evidence="4">
    <name type="scientific">freshwater metagenome</name>
    <dbReference type="NCBI Taxonomy" id="449393"/>
    <lineage>
        <taxon>unclassified sequences</taxon>
        <taxon>metagenomes</taxon>
        <taxon>ecological metagenomes</taxon>
    </lineage>
</organism>
<gene>
    <name evidence="4" type="ORF">UFOPK1380_01133</name>
    <name evidence="5" type="ORF">UFOPK1778_01237</name>
    <name evidence="6" type="ORF">UFOPK1863_01011</name>
    <name evidence="7" type="ORF">UFOPK2689_01196</name>
    <name evidence="8" type="ORF">UFOPK3874_00505</name>
    <name evidence="9" type="ORF">UFOPK4095_01240</name>
</gene>